<dbReference type="Proteomes" id="UP000244948">
    <property type="component" value="Unassembled WGS sequence"/>
</dbReference>
<dbReference type="Pfam" id="PF01177">
    <property type="entry name" value="Asp_Glu_race"/>
    <property type="match status" value="1"/>
</dbReference>
<dbReference type="GO" id="GO:0008360">
    <property type="term" value="P:regulation of cell shape"/>
    <property type="evidence" value="ECO:0007669"/>
    <property type="project" value="UniProtKB-KW"/>
</dbReference>
<dbReference type="InterPro" id="IPR015942">
    <property type="entry name" value="Asp/Glu/hydantoin_racemase"/>
</dbReference>
<reference evidence="8 9" key="1">
    <citation type="journal article" date="2018" name="Genome Announc.">
        <title>Ignatzschineria cameli sp. nov., isolated from necrotic foot tissue of dromedaries (Camelus dromedarius) and associated maggots (Wohlfahrtia species) in Dubai.</title>
        <authorList>
            <person name="Tsang C.C."/>
            <person name="Tang J.Y."/>
            <person name="Fong J.Y."/>
            <person name="Kinne J."/>
            <person name="Lee H.H."/>
            <person name="Joseph M."/>
            <person name="Jose S."/>
            <person name="Schuster R.K."/>
            <person name="Tang Y."/>
            <person name="Sivakumar S."/>
            <person name="Chen J.H."/>
            <person name="Teng J.L."/>
            <person name="Lau S.K."/>
            <person name="Wernery U."/>
            <person name="Woo P.C."/>
        </authorList>
    </citation>
    <scope>NUCLEOTIDE SEQUENCE [LARGE SCALE GENOMIC DNA]</scope>
    <source>
        <strain evidence="8 9">KCTC 22643</strain>
    </source>
</reference>
<comment type="pathway">
    <text evidence="7">Cell wall biogenesis; peptidoglycan biosynthesis.</text>
</comment>
<dbReference type="InterPro" id="IPR001920">
    <property type="entry name" value="Asp/Glu_race"/>
</dbReference>
<dbReference type="EMBL" id="QEWR01000002">
    <property type="protein sequence ID" value="PWD84265.1"/>
    <property type="molecule type" value="Genomic_DNA"/>
</dbReference>
<dbReference type="InterPro" id="IPR004391">
    <property type="entry name" value="Glu_race"/>
</dbReference>
<feature type="active site" description="Proton donor/acceptor" evidence="7">
    <location>
        <position position="73"/>
    </location>
</feature>
<feature type="binding site" evidence="7">
    <location>
        <begin position="74"/>
        <end position="75"/>
    </location>
    <ligand>
        <name>substrate</name>
    </ligand>
</feature>
<dbReference type="GO" id="GO:0008881">
    <property type="term" value="F:glutamate racemase activity"/>
    <property type="evidence" value="ECO:0007669"/>
    <property type="project" value="UniProtKB-UniRule"/>
</dbReference>
<evidence type="ECO:0000256" key="7">
    <source>
        <dbReference type="HAMAP-Rule" id="MF_00258"/>
    </source>
</evidence>
<keyword evidence="5 7" id="KW-0413">Isomerase</keyword>
<dbReference type="GO" id="GO:0071555">
    <property type="term" value="P:cell wall organization"/>
    <property type="evidence" value="ECO:0007669"/>
    <property type="project" value="UniProtKB-KW"/>
</dbReference>
<name>A0A2U2AM60_9GAMM</name>
<evidence type="ECO:0000256" key="4">
    <source>
        <dbReference type="ARBA" id="ARBA00022984"/>
    </source>
</evidence>
<keyword evidence="6 7" id="KW-0961">Cell wall biogenesis/degradation</keyword>
<evidence type="ECO:0000256" key="3">
    <source>
        <dbReference type="ARBA" id="ARBA00022960"/>
    </source>
</evidence>
<dbReference type="HAMAP" id="MF_00258">
    <property type="entry name" value="Glu_racemase"/>
    <property type="match status" value="1"/>
</dbReference>
<comment type="catalytic activity">
    <reaction evidence="1 7">
        <text>L-glutamate = D-glutamate</text>
        <dbReference type="Rhea" id="RHEA:12813"/>
        <dbReference type="ChEBI" id="CHEBI:29985"/>
        <dbReference type="ChEBI" id="CHEBI:29986"/>
        <dbReference type="EC" id="5.1.1.3"/>
    </reaction>
</comment>
<dbReference type="NCBIfam" id="TIGR00067">
    <property type="entry name" value="glut_race"/>
    <property type="match status" value="1"/>
</dbReference>
<evidence type="ECO:0000256" key="6">
    <source>
        <dbReference type="ARBA" id="ARBA00023316"/>
    </source>
</evidence>
<protein>
    <recommendedName>
        <fullName evidence="2 7">Glutamate racemase</fullName>
        <ecNumber evidence="2 7">5.1.1.3</ecNumber>
    </recommendedName>
</protein>
<dbReference type="Gene3D" id="3.40.50.1860">
    <property type="match status" value="2"/>
</dbReference>
<gene>
    <name evidence="7 8" type="primary">murI</name>
    <name evidence="8" type="ORF">DC082_01600</name>
</gene>
<evidence type="ECO:0000256" key="2">
    <source>
        <dbReference type="ARBA" id="ARBA00013090"/>
    </source>
</evidence>
<dbReference type="PROSITE" id="PS00924">
    <property type="entry name" value="ASP_GLU_RACEMASE_2"/>
    <property type="match status" value="1"/>
</dbReference>
<dbReference type="PANTHER" id="PTHR21198">
    <property type="entry name" value="GLUTAMATE RACEMASE"/>
    <property type="match status" value="1"/>
</dbReference>
<organism evidence="8 9">
    <name type="scientific">Ignatzschineria indica</name>
    <dbReference type="NCBI Taxonomy" id="472583"/>
    <lineage>
        <taxon>Bacteria</taxon>
        <taxon>Pseudomonadati</taxon>
        <taxon>Pseudomonadota</taxon>
        <taxon>Gammaproteobacteria</taxon>
        <taxon>Cardiobacteriales</taxon>
        <taxon>Ignatzschineriaceae</taxon>
        <taxon>Ignatzschineria</taxon>
    </lineage>
</organism>
<evidence type="ECO:0000313" key="8">
    <source>
        <dbReference type="EMBL" id="PWD84265.1"/>
    </source>
</evidence>
<evidence type="ECO:0000256" key="5">
    <source>
        <dbReference type="ARBA" id="ARBA00023235"/>
    </source>
</evidence>
<dbReference type="SUPFAM" id="SSF53681">
    <property type="entry name" value="Aspartate/glutamate racemase"/>
    <property type="match status" value="2"/>
</dbReference>
<feature type="active site" description="Proton donor/acceptor" evidence="7">
    <location>
        <position position="184"/>
    </location>
</feature>
<comment type="similarity">
    <text evidence="7">Belongs to the aspartate/glutamate racemases family.</text>
</comment>
<keyword evidence="4 7" id="KW-0573">Peptidoglycan synthesis</keyword>
<dbReference type="PANTHER" id="PTHR21198:SF2">
    <property type="entry name" value="GLUTAMATE RACEMASE"/>
    <property type="match status" value="1"/>
</dbReference>
<keyword evidence="9" id="KW-1185">Reference proteome</keyword>
<dbReference type="EC" id="5.1.1.3" evidence="2 7"/>
<dbReference type="UniPathway" id="UPA00219"/>
<comment type="caution">
    <text evidence="8">The sequence shown here is derived from an EMBL/GenBank/DDBJ whole genome shotgun (WGS) entry which is preliminary data.</text>
</comment>
<dbReference type="InterPro" id="IPR018187">
    <property type="entry name" value="Asp/Glu_racemase_AS_1"/>
</dbReference>
<proteinExistence type="inferred from homology"/>
<keyword evidence="3 7" id="KW-0133">Cell shape</keyword>
<dbReference type="GO" id="GO:0009252">
    <property type="term" value="P:peptidoglycan biosynthetic process"/>
    <property type="evidence" value="ECO:0007669"/>
    <property type="project" value="UniProtKB-UniRule"/>
</dbReference>
<dbReference type="RefSeq" id="WP_109235466.1">
    <property type="nucleotide sequence ID" value="NZ_BMXZ01000001.1"/>
</dbReference>
<dbReference type="PROSITE" id="PS00923">
    <property type="entry name" value="ASP_GLU_RACEMASE_1"/>
    <property type="match status" value="1"/>
</dbReference>
<feature type="binding site" evidence="7">
    <location>
        <begin position="8"/>
        <end position="9"/>
    </location>
    <ligand>
        <name>substrate</name>
    </ligand>
</feature>
<evidence type="ECO:0000256" key="1">
    <source>
        <dbReference type="ARBA" id="ARBA00001602"/>
    </source>
</evidence>
<dbReference type="AlphaFoldDB" id="A0A2U2AM60"/>
<evidence type="ECO:0000313" key="9">
    <source>
        <dbReference type="Proteomes" id="UP000244948"/>
    </source>
</evidence>
<dbReference type="InterPro" id="IPR033134">
    <property type="entry name" value="Asp/Glu_racemase_AS_2"/>
</dbReference>
<sequence>MIKIGLIDSGIGGFSILNAFLAATPLNRTQFIYIADSGHLPYGLKSDEYIHERMERLTAELLSRKIDALVIACNTATAVSAERLREKYPDLIIIGIEPAIKLAATATKSGHIAVAATLSTLNSERLESLKERFAKDQILHKIVGSEWVNLVEAQKLTLEHNHEILLETLEPLYRYPVDQLVLGCTHFPFLMPALEALLPEEITIIDPANAIVQECYSQITMRYPHRITTFYSVSDVETTVSKEKSHSIKTLPLKTLQLLTTGELKDFQRQLSLLDAVGVPIEIAKIDT</sequence>
<feature type="binding site" evidence="7">
    <location>
        <begin position="42"/>
        <end position="43"/>
    </location>
    <ligand>
        <name>substrate</name>
    </ligand>
</feature>
<feature type="binding site" evidence="7">
    <location>
        <begin position="185"/>
        <end position="186"/>
    </location>
    <ligand>
        <name>substrate</name>
    </ligand>
</feature>
<accession>A0A2U2AM60</accession>
<comment type="function">
    <text evidence="7">Provides the (R)-glutamate required for cell wall biosynthesis.</text>
</comment>